<name>A0A6J6MXF9_9ZZZZ</name>
<dbReference type="Pfam" id="PF01063">
    <property type="entry name" value="Aminotran_4"/>
    <property type="match status" value="1"/>
</dbReference>
<dbReference type="EMBL" id="CAEZXI010000003">
    <property type="protein sequence ID" value="CAB4676953.1"/>
    <property type="molecule type" value="Genomic_DNA"/>
</dbReference>
<dbReference type="InterPro" id="IPR043132">
    <property type="entry name" value="BCAT-like_C"/>
</dbReference>
<organism evidence="1">
    <name type="scientific">freshwater metagenome</name>
    <dbReference type="NCBI Taxonomy" id="449393"/>
    <lineage>
        <taxon>unclassified sequences</taxon>
        <taxon>metagenomes</taxon>
        <taxon>ecological metagenomes</taxon>
    </lineage>
</organism>
<evidence type="ECO:0000313" key="1">
    <source>
        <dbReference type="EMBL" id="CAB4676953.1"/>
    </source>
</evidence>
<gene>
    <name evidence="1" type="ORF">UFOPK2362_00090</name>
</gene>
<sequence length="83" mass="9288">MTPPLSTGCLPGITRELLITWFGVKEMRFSYNELLQAKAVYLSSSIRLLQRVSKIDQKLIPAHEDGSALIEAFETKLLANINP</sequence>
<dbReference type="SUPFAM" id="SSF56752">
    <property type="entry name" value="D-aminoacid aminotransferase-like PLP-dependent enzymes"/>
    <property type="match status" value="1"/>
</dbReference>
<proteinExistence type="predicted"/>
<dbReference type="AlphaFoldDB" id="A0A6J6MXF9"/>
<reference evidence="1" key="1">
    <citation type="submission" date="2020-05" db="EMBL/GenBank/DDBJ databases">
        <authorList>
            <person name="Chiriac C."/>
            <person name="Salcher M."/>
            <person name="Ghai R."/>
            <person name="Kavagutti S V."/>
        </authorList>
    </citation>
    <scope>NUCLEOTIDE SEQUENCE</scope>
</reference>
<accession>A0A6J6MXF9</accession>
<dbReference type="GO" id="GO:0003824">
    <property type="term" value="F:catalytic activity"/>
    <property type="evidence" value="ECO:0007669"/>
    <property type="project" value="InterPro"/>
</dbReference>
<dbReference type="InterPro" id="IPR001544">
    <property type="entry name" value="Aminotrans_IV"/>
</dbReference>
<protein>
    <submittedName>
        <fullName evidence="1">Unannotated protein</fullName>
    </submittedName>
</protein>
<dbReference type="InterPro" id="IPR036038">
    <property type="entry name" value="Aminotransferase-like"/>
</dbReference>
<dbReference type="Gene3D" id="3.20.10.10">
    <property type="entry name" value="D-amino Acid Aminotransferase, subunit A, domain 2"/>
    <property type="match status" value="1"/>
</dbReference>